<accession>A0A167CLM0</accession>
<feature type="domain" description="Major facilitator superfamily (MFS) profile" evidence="8">
    <location>
        <begin position="59"/>
        <end position="545"/>
    </location>
</feature>
<feature type="transmembrane region" description="Helical" evidence="7">
    <location>
        <begin position="56"/>
        <end position="76"/>
    </location>
</feature>
<feature type="transmembrane region" description="Helical" evidence="7">
    <location>
        <begin position="96"/>
        <end position="119"/>
    </location>
</feature>
<feature type="transmembrane region" description="Helical" evidence="7">
    <location>
        <begin position="522"/>
        <end position="541"/>
    </location>
</feature>
<dbReference type="SUPFAM" id="SSF103473">
    <property type="entry name" value="MFS general substrate transporter"/>
    <property type="match status" value="1"/>
</dbReference>
<keyword evidence="5 7" id="KW-0472">Membrane</keyword>
<dbReference type="GeneID" id="30037905"/>
<dbReference type="InterPro" id="IPR036259">
    <property type="entry name" value="MFS_trans_sf"/>
</dbReference>
<sequence length="553" mass="58788">MFTSSIHSKNQSVDISNSKTTEGSDAPVDLFVDLEQVEDSGDGTTSDQQILHGFKLVLCSVSLLLCMFIFALDQTITVTLLETVGNKFNSFGKISWITIGFFLPVAVLSMSWGSISLIFGRKICMLISIVLFEAGSLMCALAPSMNVLIGGRIIAGIGGGGIQTMVFLILTEIVTIEKRGLMISFIGLSFGIASVVAPLIGGALTTHVSWRWCFYINLPIGAAAFFCIALLFNPPKVAGSFKEKIKKVDYIGVLLLAIGLSCLLLPLSFGSSTSPWNSAEVISLFVIGFFGCIAFFIYNFFISKVPLIPRRIAKVAQVVLPCLGLFGCYGALMIGCIFLATFFQVVKGADGMQSGIDILPLILPTILAIIFSGAIVSKKGITKPLAIVGSALSTVGFGLLTLLNENSPSSKRIGYQILAGVGLGLLVQPMTISAQIASPKSNGGVLIATSMVTLFRSLGSILGSSLGQVVLNVVFGNKLNDYGAVVGFTTRDIVNNPGLIAALPEDKIPLAIKAFVEGYRDVMFLGMAFSIIAFLTTPFYTNKRVPIAPKSQD</sequence>
<keyword evidence="10" id="KW-1185">Reference proteome</keyword>
<feature type="transmembrane region" description="Helical" evidence="7">
    <location>
        <begin position="149"/>
        <end position="170"/>
    </location>
</feature>
<gene>
    <name evidence="9" type="primary">VBA5</name>
    <name evidence="9" type="ORF">AWJ20_83</name>
</gene>
<comment type="subcellular location">
    <subcellularLocation>
        <location evidence="1">Membrane</location>
        <topology evidence="1">Multi-pass membrane protein</topology>
    </subcellularLocation>
</comment>
<organism evidence="9 10">
    <name type="scientific">Sugiyamaella lignohabitans</name>
    <dbReference type="NCBI Taxonomy" id="796027"/>
    <lineage>
        <taxon>Eukaryota</taxon>
        <taxon>Fungi</taxon>
        <taxon>Dikarya</taxon>
        <taxon>Ascomycota</taxon>
        <taxon>Saccharomycotina</taxon>
        <taxon>Dipodascomycetes</taxon>
        <taxon>Dipodascales</taxon>
        <taxon>Trichomonascaceae</taxon>
        <taxon>Sugiyamaella</taxon>
    </lineage>
</organism>
<feature type="region of interest" description="Disordered" evidence="6">
    <location>
        <begin position="1"/>
        <end position="21"/>
    </location>
</feature>
<keyword evidence="4 7" id="KW-1133">Transmembrane helix</keyword>
<dbReference type="OrthoDB" id="10021397at2759"/>
<evidence type="ECO:0000259" key="8">
    <source>
        <dbReference type="PROSITE" id="PS50850"/>
    </source>
</evidence>
<dbReference type="InterPro" id="IPR005829">
    <property type="entry name" value="Sugar_transporter_CS"/>
</dbReference>
<evidence type="ECO:0000256" key="6">
    <source>
        <dbReference type="SAM" id="MobiDB-lite"/>
    </source>
</evidence>
<feature type="transmembrane region" description="Helical" evidence="7">
    <location>
        <begin position="322"/>
        <end position="346"/>
    </location>
</feature>
<dbReference type="RefSeq" id="XP_018734336.1">
    <property type="nucleotide sequence ID" value="XM_018882797.1"/>
</dbReference>
<name>A0A167CLM0_9ASCO</name>
<dbReference type="PROSITE" id="PS50850">
    <property type="entry name" value="MFS"/>
    <property type="match status" value="1"/>
</dbReference>
<evidence type="ECO:0000256" key="7">
    <source>
        <dbReference type="SAM" id="Phobius"/>
    </source>
</evidence>
<feature type="transmembrane region" description="Helical" evidence="7">
    <location>
        <begin position="248"/>
        <end position="269"/>
    </location>
</feature>
<dbReference type="KEGG" id="slb:AWJ20_83"/>
<evidence type="ECO:0000256" key="1">
    <source>
        <dbReference type="ARBA" id="ARBA00004141"/>
    </source>
</evidence>
<dbReference type="AlphaFoldDB" id="A0A167CLM0"/>
<feature type="transmembrane region" description="Helical" evidence="7">
    <location>
        <begin position="126"/>
        <end position="143"/>
    </location>
</feature>
<dbReference type="InterPro" id="IPR011701">
    <property type="entry name" value="MFS"/>
</dbReference>
<evidence type="ECO:0000256" key="4">
    <source>
        <dbReference type="ARBA" id="ARBA00022989"/>
    </source>
</evidence>
<protein>
    <submittedName>
        <fullName evidence="9">Vba5p</fullName>
    </submittedName>
</protein>
<feature type="transmembrane region" description="Helical" evidence="7">
    <location>
        <begin position="415"/>
        <end position="433"/>
    </location>
</feature>
<dbReference type="PROSITE" id="PS00217">
    <property type="entry name" value="SUGAR_TRANSPORT_2"/>
    <property type="match status" value="1"/>
</dbReference>
<comment type="similarity">
    <text evidence="2">Belongs to the major facilitator superfamily.</text>
</comment>
<proteinExistence type="inferred from homology"/>
<dbReference type="EMBL" id="CP014501">
    <property type="protein sequence ID" value="ANB11859.1"/>
    <property type="molecule type" value="Genomic_DNA"/>
</dbReference>
<feature type="transmembrane region" description="Helical" evidence="7">
    <location>
        <begin position="281"/>
        <end position="301"/>
    </location>
</feature>
<dbReference type="GO" id="GO:0022857">
    <property type="term" value="F:transmembrane transporter activity"/>
    <property type="evidence" value="ECO:0007669"/>
    <property type="project" value="InterPro"/>
</dbReference>
<feature type="transmembrane region" description="Helical" evidence="7">
    <location>
        <begin position="209"/>
        <end position="232"/>
    </location>
</feature>
<feature type="transmembrane region" description="Helical" evidence="7">
    <location>
        <begin position="182"/>
        <end position="203"/>
    </location>
</feature>
<dbReference type="PANTHER" id="PTHR23501:SF198">
    <property type="entry name" value="AZOLE RESISTANCE PROTEIN 1-RELATED"/>
    <property type="match status" value="1"/>
</dbReference>
<dbReference type="GO" id="GO:0005886">
    <property type="term" value="C:plasma membrane"/>
    <property type="evidence" value="ECO:0007669"/>
    <property type="project" value="TreeGrafter"/>
</dbReference>
<feature type="transmembrane region" description="Helical" evidence="7">
    <location>
        <begin position="384"/>
        <end position="403"/>
    </location>
</feature>
<evidence type="ECO:0000256" key="3">
    <source>
        <dbReference type="ARBA" id="ARBA00022692"/>
    </source>
</evidence>
<evidence type="ECO:0000256" key="5">
    <source>
        <dbReference type="ARBA" id="ARBA00023136"/>
    </source>
</evidence>
<evidence type="ECO:0000313" key="10">
    <source>
        <dbReference type="Proteomes" id="UP000189580"/>
    </source>
</evidence>
<dbReference type="Pfam" id="PF07690">
    <property type="entry name" value="MFS_1"/>
    <property type="match status" value="1"/>
</dbReference>
<reference evidence="9 10" key="1">
    <citation type="submission" date="2016-02" db="EMBL/GenBank/DDBJ databases">
        <title>Complete genome sequence and transcriptome regulation of the pentose utilising yeast Sugiyamaella lignohabitans.</title>
        <authorList>
            <person name="Bellasio M."/>
            <person name="Peymann A."/>
            <person name="Valli M."/>
            <person name="Sipitzky M."/>
            <person name="Graf A."/>
            <person name="Sauer M."/>
            <person name="Marx H."/>
            <person name="Mattanovich D."/>
        </authorList>
    </citation>
    <scope>NUCLEOTIDE SEQUENCE [LARGE SCALE GENOMIC DNA]</scope>
    <source>
        <strain evidence="9 10">CBS 10342</strain>
    </source>
</reference>
<keyword evidence="3 7" id="KW-0812">Transmembrane</keyword>
<dbReference type="Gene3D" id="1.20.1250.20">
    <property type="entry name" value="MFS general substrate transporter like domains"/>
    <property type="match status" value="2"/>
</dbReference>
<feature type="transmembrane region" description="Helical" evidence="7">
    <location>
        <begin position="358"/>
        <end position="377"/>
    </location>
</feature>
<dbReference type="Proteomes" id="UP000189580">
    <property type="component" value="Chromosome a"/>
</dbReference>
<evidence type="ECO:0000256" key="2">
    <source>
        <dbReference type="ARBA" id="ARBA00008335"/>
    </source>
</evidence>
<evidence type="ECO:0000313" key="9">
    <source>
        <dbReference type="EMBL" id="ANB11859.1"/>
    </source>
</evidence>
<dbReference type="PANTHER" id="PTHR23501">
    <property type="entry name" value="MAJOR FACILITATOR SUPERFAMILY"/>
    <property type="match status" value="1"/>
</dbReference>
<dbReference type="InterPro" id="IPR020846">
    <property type="entry name" value="MFS_dom"/>
</dbReference>